<keyword evidence="2" id="KW-1133">Transmembrane helix</keyword>
<dbReference type="InterPro" id="IPR002938">
    <property type="entry name" value="FAD-bd"/>
</dbReference>
<dbReference type="PRINTS" id="PR00420">
    <property type="entry name" value="RNGMNOXGNASE"/>
</dbReference>
<dbReference type="GO" id="GO:0019622">
    <property type="term" value="P:3-(3-hydroxy)phenylpropionate catabolic process"/>
    <property type="evidence" value="ECO:0007669"/>
    <property type="project" value="TreeGrafter"/>
</dbReference>
<dbReference type="InterPro" id="IPR036188">
    <property type="entry name" value="FAD/NAD-bd_sf"/>
</dbReference>
<dbReference type="RefSeq" id="WP_102514760.1">
    <property type="nucleotide sequence ID" value="NZ_LT962942.1"/>
</dbReference>
<feature type="transmembrane region" description="Helical" evidence="2">
    <location>
        <begin position="6"/>
        <end position="28"/>
    </location>
</feature>
<dbReference type="Gene3D" id="3.30.70.2450">
    <property type="match status" value="1"/>
</dbReference>
<dbReference type="EMBL" id="LT963352">
    <property type="protein sequence ID" value="SOR77914.1"/>
    <property type="molecule type" value="Genomic_DNA"/>
</dbReference>
<evidence type="ECO:0000313" key="5">
    <source>
        <dbReference type="Proteomes" id="UP000235464"/>
    </source>
</evidence>
<dbReference type="Gene3D" id="3.50.50.60">
    <property type="entry name" value="FAD/NAD(P)-binding domain"/>
    <property type="match status" value="1"/>
</dbReference>
<organism evidence="4 5">
    <name type="scientific">Streptomyces chartreusis NRRL 3882</name>
    <dbReference type="NCBI Taxonomy" id="1079985"/>
    <lineage>
        <taxon>Bacteria</taxon>
        <taxon>Bacillati</taxon>
        <taxon>Actinomycetota</taxon>
        <taxon>Actinomycetes</taxon>
        <taxon>Kitasatosporales</taxon>
        <taxon>Streptomycetaceae</taxon>
        <taxon>Streptomyces</taxon>
    </lineage>
</organism>
<gene>
    <name evidence="4" type="primary">mhpA_1</name>
    <name evidence="4" type="ORF">SCNRRL3882_1383</name>
</gene>
<proteinExistence type="predicted"/>
<dbReference type="Pfam" id="PF01494">
    <property type="entry name" value="FAD_binding_3"/>
    <property type="match status" value="1"/>
</dbReference>
<dbReference type="GO" id="GO:0008688">
    <property type="term" value="F:3-(3-hydroxyphenyl)propionate hydroxylase activity"/>
    <property type="evidence" value="ECO:0007669"/>
    <property type="project" value="UniProtKB-EC"/>
</dbReference>
<evidence type="ECO:0000313" key="4">
    <source>
        <dbReference type="EMBL" id="SOR77914.1"/>
    </source>
</evidence>
<reference evidence="5" key="1">
    <citation type="submission" date="2017-11" db="EMBL/GenBank/DDBJ databases">
        <authorList>
            <person name="Wibberg D."/>
        </authorList>
    </citation>
    <scope>NUCLEOTIDE SEQUENCE [LARGE SCALE GENOMIC DNA]</scope>
</reference>
<dbReference type="GO" id="GO:0071949">
    <property type="term" value="F:FAD binding"/>
    <property type="evidence" value="ECO:0007669"/>
    <property type="project" value="InterPro"/>
</dbReference>
<dbReference type="InterPro" id="IPR050631">
    <property type="entry name" value="PheA/TfdB_FAD_monoxygenase"/>
</dbReference>
<dbReference type="OrthoDB" id="8670884at2"/>
<keyword evidence="5" id="KW-1185">Reference proteome</keyword>
<dbReference type="SUPFAM" id="SSF51905">
    <property type="entry name" value="FAD/NAD(P)-binding domain"/>
    <property type="match status" value="1"/>
</dbReference>
<dbReference type="AlphaFoldDB" id="A0A2N9B3J0"/>
<protein>
    <submittedName>
        <fullName evidence="4">3-(3-hydroxy-phenyl)propionate/3-hydroxycinnamic acid hydroxylase</fullName>
        <ecNumber evidence="4">1.14.13.127</ecNumber>
    </submittedName>
</protein>
<dbReference type="Proteomes" id="UP000235464">
    <property type="component" value="Chromosome I"/>
</dbReference>
<sequence length="527" mass="57778">MTVDEAARVPVVIVGAGPVGVTAALLLARRGIRSVIFERHQGVYPLPRAVATDDEVRRILQAAGVGEEFAAIARPANGLRLLDARHRVMAEFRRTEHGLHGYPQTSMFDQPELERVLRDALARRPECELRGGVEVTGIGPDTEGPVRVTYRDDAGEHELRADAVLGCDGAGSLTREAIGAGWEDLRFEERWTVIDVRTTADVRCWEGVDQVCDPDRPATFMRVGEDRYRWEFRLREGAEQPVRELVAPWLPPSQEGDFEVVRETQYTFRARVADRWRIGRVFVLGDAAHLTPPFIGQGLCSGLRDAYNLTWKLARVLQQGGNERLLDTYESERKPHARHVIRLAVAMGWAMTGGQDSAAAIRRRLLAAACRIPGLTGLAGRDLSPPLTTGPLVRRGVRRGLAGTHCPQPWVSVDGRRTRLDELLGDSFSVLTATSPGPSLTALAHSLGIRALSVTDLGDDGTLAAWMRAGRADAVLLRPDRVVMDVVPAGGPDFTSTADWAALLHTTRSPALAERTAPRSLLRSTTR</sequence>
<evidence type="ECO:0000259" key="3">
    <source>
        <dbReference type="Pfam" id="PF01494"/>
    </source>
</evidence>
<dbReference type="PANTHER" id="PTHR43476">
    <property type="entry name" value="3-(3-HYDROXY-PHENYL)PROPIONATE/3-HYDROXYCINNAMIC ACID HYDROXYLASE"/>
    <property type="match status" value="1"/>
</dbReference>
<dbReference type="NCBIfam" id="NF004829">
    <property type="entry name" value="PRK06183.1-3"/>
    <property type="match status" value="1"/>
</dbReference>
<keyword evidence="1 4" id="KW-0560">Oxidoreductase</keyword>
<dbReference type="Gene3D" id="3.40.30.120">
    <property type="match status" value="1"/>
</dbReference>
<dbReference type="EC" id="1.14.13.127" evidence="4"/>
<keyword evidence="2" id="KW-0472">Membrane</keyword>
<feature type="domain" description="FAD-binding" evidence="3">
    <location>
        <begin position="9"/>
        <end position="342"/>
    </location>
</feature>
<name>A0A2N9B3J0_STRCX</name>
<dbReference type="PANTHER" id="PTHR43476:SF3">
    <property type="entry name" value="FAD-BINDING MONOOXYGENASE"/>
    <property type="match status" value="1"/>
</dbReference>
<keyword evidence="2" id="KW-0812">Transmembrane</keyword>
<evidence type="ECO:0000256" key="2">
    <source>
        <dbReference type="SAM" id="Phobius"/>
    </source>
</evidence>
<accession>A0A2N9B3J0</accession>
<evidence type="ECO:0000256" key="1">
    <source>
        <dbReference type="ARBA" id="ARBA00023002"/>
    </source>
</evidence>